<dbReference type="InterPro" id="IPR015421">
    <property type="entry name" value="PyrdxlP-dep_Trfase_major"/>
</dbReference>
<dbReference type="PANTHER" id="PTHR46577">
    <property type="entry name" value="HTH-TYPE TRANSCRIPTIONAL REGULATORY PROTEIN GABR"/>
    <property type="match status" value="1"/>
</dbReference>
<evidence type="ECO:0000313" key="10">
    <source>
        <dbReference type="Proteomes" id="UP000289856"/>
    </source>
</evidence>
<keyword evidence="3" id="KW-0032">Aminotransferase</keyword>
<evidence type="ECO:0000256" key="6">
    <source>
        <dbReference type="ARBA" id="ARBA00023125"/>
    </source>
</evidence>
<dbReference type="Gene3D" id="1.10.10.10">
    <property type="entry name" value="Winged helix-like DNA-binding domain superfamily/Winged helix DNA-binding domain"/>
    <property type="match status" value="1"/>
</dbReference>
<dbReference type="CDD" id="cd00609">
    <property type="entry name" value="AAT_like"/>
    <property type="match status" value="1"/>
</dbReference>
<comment type="similarity">
    <text evidence="2">In the C-terminal section; belongs to the class-I pyridoxal-phosphate-dependent aminotransferase family.</text>
</comment>
<dbReference type="PROSITE" id="PS50949">
    <property type="entry name" value="HTH_GNTR"/>
    <property type="match status" value="1"/>
</dbReference>
<comment type="cofactor">
    <cofactor evidence="1">
        <name>pyridoxal 5'-phosphate</name>
        <dbReference type="ChEBI" id="CHEBI:597326"/>
    </cofactor>
</comment>
<keyword evidence="7" id="KW-0804">Transcription</keyword>
<dbReference type="KEGG" id="cohn:KCTCHS21_35490"/>
<dbReference type="InterPro" id="IPR036390">
    <property type="entry name" value="WH_DNA-bd_sf"/>
</dbReference>
<dbReference type="InterPro" id="IPR004839">
    <property type="entry name" value="Aminotransferase_I/II_large"/>
</dbReference>
<dbReference type="InterPro" id="IPR051446">
    <property type="entry name" value="HTH_trans_reg/aminotransferase"/>
</dbReference>
<dbReference type="PANTHER" id="PTHR46577:SF1">
    <property type="entry name" value="HTH-TYPE TRANSCRIPTIONAL REGULATORY PROTEIN GABR"/>
    <property type="match status" value="1"/>
</dbReference>
<reference evidence="9 10" key="1">
    <citation type="submission" date="2019-01" db="EMBL/GenBank/DDBJ databases">
        <title>Complete genome sequence of Cohnella hallensis HS21 isolated from Korean fir (Abies koreana) rhizospheric soil.</title>
        <authorList>
            <person name="Jiang L."/>
            <person name="Kang S.W."/>
            <person name="Kim S."/>
            <person name="Jung J."/>
            <person name="Kim C.Y."/>
            <person name="Kim D.H."/>
            <person name="Kim S.W."/>
            <person name="Lee J."/>
        </authorList>
    </citation>
    <scope>NUCLEOTIDE SEQUENCE [LARGE SCALE GENOMIC DNA]</scope>
    <source>
        <strain evidence="9 10">HS21</strain>
    </source>
</reference>
<keyword evidence="6" id="KW-0238">DNA-binding</keyword>
<keyword evidence="5" id="KW-0805">Transcription regulation</keyword>
<sequence>MKEYAKVMIDIERQIEEGLIRGGQKLPSIRELSLHYSCSKSTIIRAYTELEKRHFIYSIPQSGYYAVLKKVQPEHGPDPSVIDFSSASPDADLFPYLDFQHCLNKAIDMYRSHLFTYGTPQGLPSLLNVLSKHLTSHQVFTSPDNIMITSGVQQALAILCTMPFPNGKSTVLIEQPSYHLIIQLLECHGIPVKGITRSESGIDLDELEHLFRTGDIKLFYTIPRFHNPLGTSYSEKTKKAIGELAKRYDVYVVEDDYLADLESDTKSDPIFAYESSHVVYLKSYSKILFPGLRVGVAVLPPVLQETFSTYKRLSDIDSSMLSQAALEIYIQNGMFERRKQKIKTSYHNRMQKLNRALDAYNDTEDIHHARLTLGVHTHLVLPDRMHVPTLLNKLSKKRVVVKEIEPSYLPLFEQQQSLLKLSITKVSEDDIDEGISILFSEIKKMRR</sequence>
<protein>
    <submittedName>
        <fullName evidence="9">GntR family transcriptional regulator</fullName>
    </submittedName>
</protein>
<keyword evidence="3" id="KW-0808">Transferase</keyword>
<evidence type="ECO:0000256" key="3">
    <source>
        <dbReference type="ARBA" id="ARBA00022576"/>
    </source>
</evidence>
<evidence type="ECO:0000259" key="8">
    <source>
        <dbReference type="PROSITE" id="PS50949"/>
    </source>
</evidence>
<dbReference type="Proteomes" id="UP000289856">
    <property type="component" value="Chromosome"/>
</dbReference>
<organism evidence="9 10">
    <name type="scientific">Cohnella abietis</name>
    <dbReference type="NCBI Taxonomy" id="2507935"/>
    <lineage>
        <taxon>Bacteria</taxon>
        <taxon>Bacillati</taxon>
        <taxon>Bacillota</taxon>
        <taxon>Bacilli</taxon>
        <taxon>Bacillales</taxon>
        <taxon>Paenibacillaceae</taxon>
        <taxon>Cohnella</taxon>
    </lineage>
</organism>
<evidence type="ECO:0000256" key="1">
    <source>
        <dbReference type="ARBA" id="ARBA00001933"/>
    </source>
</evidence>
<dbReference type="InterPro" id="IPR000524">
    <property type="entry name" value="Tscrpt_reg_HTH_GntR"/>
</dbReference>
<dbReference type="InterPro" id="IPR036388">
    <property type="entry name" value="WH-like_DNA-bd_sf"/>
</dbReference>
<dbReference type="CDD" id="cd07377">
    <property type="entry name" value="WHTH_GntR"/>
    <property type="match status" value="1"/>
</dbReference>
<dbReference type="SMART" id="SM00345">
    <property type="entry name" value="HTH_GNTR"/>
    <property type="match status" value="1"/>
</dbReference>
<evidence type="ECO:0000256" key="2">
    <source>
        <dbReference type="ARBA" id="ARBA00005384"/>
    </source>
</evidence>
<dbReference type="RefSeq" id="WP_130611023.1">
    <property type="nucleotide sequence ID" value="NZ_AP019400.1"/>
</dbReference>
<proteinExistence type="inferred from homology"/>
<dbReference type="Gene3D" id="3.40.640.10">
    <property type="entry name" value="Type I PLP-dependent aspartate aminotransferase-like (Major domain)"/>
    <property type="match status" value="1"/>
</dbReference>
<dbReference type="GO" id="GO:0003677">
    <property type="term" value="F:DNA binding"/>
    <property type="evidence" value="ECO:0007669"/>
    <property type="project" value="UniProtKB-KW"/>
</dbReference>
<evidence type="ECO:0000256" key="5">
    <source>
        <dbReference type="ARBA" id="ARBA00023015"/>
    </source>
</evidence>
<dbReference type="SUPFAM" id="SSF53383">
    <property type="entry name" value="PLP-dependent transferases"/>
    <property type="match status" value="1"/>
</dbReference>
<dbReference type="EMBL" id="AP019400">
    <property type="protein sequence ID" value="BBI34150.1"/>
    <property type="molecule type" value="Genomic_DNA"/>
</dbReference>
<keyword evidence="4" id="KW-0663">Pyridoxal phosphate</keyword>
<gene>
    <name evidence="9" type="ORF">KCTCHS21_35490</name>
</gene>
<keyword evidence="10" id="KW-1185">Reference proteome</keyword>
<dbReference type="InterPro" id="IPR015424">
    <property type="entry name" value="PyrdxlP-dep_Trfase"/>
</dbReference>
<evidence type="ECO:0000256" key="7">
    <source>
        <dbReference type="ARBA" id="ARBA00023163"/>
    </source>
</evidence>
<name>A0A3T1D7U0_9BACL</name>
<feature type="domain" description="HTH gntR-type" evidence="8">
    <location>
        <begin position="1"/>
        <end position="69"/>
    </location>
</feature>
<evidence type="ECO:0000256" key="4">
    <source>
        <dbReference type="ARBA" id="ARBA00022898"/>
    </source>
</evidence>
<dbReference type="Pfam" id="PF00392">
    <property type="entry name" value="GntR"/>
    <property type="match status" value="1"/>
</dbReference>
<dbReference type="GO" id="GO:0030170">
    <property type="term" value="F:pyridoxal phosphate binding"/>
    <property type="evidence" value="ECO:0007669"/>
    <property type="project" value="InterPro"/>
</dbReference>
<dbReference type="GO" id="GO:0003700">
    <property type="term" value="F:DNA-binding transcription factor activity"/>
    <property type="evidence" value="ECO:0007669"/>
    <property type="project" value="InterPro"/>
</dbReference>
<dbReference type="OrthoDB" id="9802601at2"/>
<dbReference type="AlphaFoldDB" id="A0A3T1D7U0"/>
<dbReference type="Pfam" id="PF00155">
    <property type="entry name" value="Aminotran_1_2"/>
    <property type="match status" value="1"/>
</dbReference>
<accession>A0A3T1D7U0</accession>
<dbReference type="SUPFAM" id="SSF46785">
    <property type="entry name" value="Winged helix' DNA-binding domain"/>
    <property type="match status" value="1"/>
</dbReference>
<evidence type="ECO:0000313" key="9">
    <source>
        <dbReference type="EMBL" id="BBI34150.1"/>
    </source>
</evidence>
<dbReference type="GO" id="GO:0008483">
    <property type="term" value="F:transaminase activity"/>
    <property type="evidence" value="ECO:0007669"/>
    <property type="project" value="UniProtKB-KW"/>
</dbReference>